<accession>A0A1B2LWK5</accession>
<dbReference type="EMBL" id="CP016895">
    <property type="protein sequence ID" value="AOA57326.1"/>
    <property type="molecule type" value="Genomic_DNA"/>
</dbReference>
<protein>
    <recommendedName>
        <fullName evidence="1">Polymerase beta nucleotidyltransferase domain-containing protein</fullName>
    </recommendedName>
</protein>
<keyword evidence="3" id="KW-1185">Reference proteome</keyword>
<feature type="domain" description="Polymerase beta nucleotidyltransferase" evidence="1">
    <location>
        <begin position="32"/>
        <end position="92"/>
    </location>
</feature>
<reference evidence="2 3" key="1">
    <citation type="submission" date="2016-08" db="EMBL/GenBank/DDBJ databases">
        <authorList>
            <person name="Seilhamer J.J."/>
        </authorList>
    </citation>
    <scope>NUCLEOTIDE SEQUENCE [LARGE SCALE GENOMIC DNA]</scope>
    <source>
        <strain evidence="2 3">BRTC-1</strain>
    </source>
</reference>
<sequence length="185" mass="21769">MHNRYPCWPPLQAEYHPLCQTVVAMLQRDFTEQLHSIYLYGSVAQAQACIGQSDIDFCVIFHKPLSNMEIEKLKHLQTVLEQKFKLLSKIDIDIGDLHTIARPDQQRRWQFWLQHLCRPLFGPNLMEEFAPIAVNYQLVWEINDGYQEDLSHYFEKLSEGIIATTDLIKNYKSLIKRLIRLLPLS</sequence>
<organism evidence="2 3">
    <name type="scientific">Acinetobacter larvae</name>
    <dbReference type="NCBI Taxonomy" id="1789224"/>
    <lineage>
        <taxon>Bacteria</taxon>
        <taxon>Pseudomonadati</taxon>
        <taxon>Pseudomonadota</taxon>
        <taxon>Gammaproteobacteria</taxon>
        <taxon>Moraxellales</taxon>
        <taxon>Moraxellaceae</taxon>
        <taxon>Acinetobacter</taxon>
    </lineage>
</organism>
<dbReference type="InterPro" id="IPR041633">
    <property type="entry name" value="Polbeta"/>
</dbReference>
<dbReference type="OrthoDB" id="3422944at2"/>
<dbReference type="RefSeq" id="WP_067552157.1">
    <property type="nucleotide sequence ID" value="NZ_CP016895.1"/>
</dbReference>
<evidence type="ECO:0000313" key="2">
    <source>
        <dbReference type="EMBL" id="AOA57326.1"/>
    </source>
</evidence>
<dbReference type="KEGG" id="ala:BFG52_02445"/>
<dbReference type="AlphaFoldDB" id="A0A1B2LWK5"/>
<gene>
    <name evidence="2" type="ORF">BFG52_02445</name>
</gene>
<evidence type="ECO:0000259" key="1">
    <source>
        <dbReference type="Pfam" id="PF18765"/>
    </source>
</evidence>
<dbReference type="SUPFAM" id="SSF81301">
    <property type="entry name" value="Nucleotidyltransferase"/>
    <property type="match status" value="1"/>
</dbReference>
<dbReference type="Pfam" id="PF18765">
    <property type="entry name" value="Polbeta"/>
    <property type="match status" value="1"/>
</dbReference>
<proteinExistence type="predicted"/>
<evidence type="ECO:0000313" key="3">
    <source>
        <dbReference type="Proteomes" id="UP000093391"/>
    </source>
</evidence>
<dbReference type="InterPro" id="IPR043519">
    <property type="entry name" value="NT_sf"/>
</dbReference>
<dbReference type="CDD" id="cd05403">
    <property type="entry name" value="NT_KNTase_like"/>
    <property type="match status" value="1"/>
</dbReference>
<dbReference type="Proteomes" id="UP000093391">
    <property type="component" value="Chromosome"/>
</dbReference>
<dbReference type="Gene3D" id="3.30.460.10">
    <property type="entry name" value="Beta Polymerase, domain 2"/>
    <property type="match status" value="1"/>
</dbReference>
<name>A0A1B2LWK5_9GAMM</name>